<dbReference type="EMBL" id="WIND01000012">
    <property type="protein sequence ID" value="MSU90748.1"/>
    <property type="molecule type" value="Genomic_DNA"/>
</dbReference>
<dbReference type="RefSeq" id="WP_154447237.1">
    <property type="nucleotide sequence ID" value="NZ_WIND01000012.1"/>
</dbReference>
<dbReference type="GO" id="GO:0003677">
    <property type="term" value="F:DNA binding"/>
    <property type="evidence" value="ECO:0007669"/>
    <property type="project" value="InterPro"/>
</dbReference>
<gene>
    <name evidence="3" type="ORF">GE300_14185</name>
</gene>
<dbReference type="Gene3D" id="1.10.10.10">
    <property type="entry name" value="Winged helix-like DNA-binding domain superfamily/Winged helix DNA-binding domain"/>
    <property type="match status" value="1"/>
</dbReference>
<dbReference type="Proteomes" id="UP000474957">
    <property type="component" value="Unassembled WGS sequence"/>
</dbReference>
<dbReference type="PROSITE" id="PS00622">
    <property type="entry name" value="HTH_LUXR_1"/>
    <property type="match status" value="1"/>
</dbReference>
<dbReference type="CDD" id="cd00077">
    <property type="entry name" value="HDc"/>
    <property type="match status" value="1"/>
</dbReference>
<dbReference type="PANTHER" id="PTHR45228:SF4">
    <property type="entry name" value="LIPOPROTEIN"/>
    <property type="match status" value="1"/>
</dbReference>
<accession>A0A6L5Z2I4</accession>
<protein>
    <recommendedName>
        <fullName evidence="5">HD domain-containing protein</fullName>
    </recommendedName>
</protein>
<feature type="domain" description="HTH luxR-type" evidence="1">
    <location>
        <begin position="440"/>
        <end position="505"/>
    </location>
</feature>
<dbReference type="PROSITE" id="PS50043">
    <property type="entry name" value="HTH_LUXR_2"/>
    <property type="match status" value="1"/>
</dbReference>
<name>A0A6L5Z2I4_9RHOB</name>
<dbReference type="Pfam" id="PF00196">
    <property type="entry name" value="GerE"/>
    <property type="match status" value="1"/>
</dbReference>
<dbReference type="InterPro" id="IPR016032">
    <property type="entry name" value="Sig_transdc_resp-reg_C-effctor"/>
</dbReference>
<sequence>MGWRLAEILGALSLATDLSAGNPPGTSLSATVIAVRIGHRMGLSPEDLSALYYAGLLRFIGCTSTSSETAEIALGDELTGYLALTRADLADPASARAELEAIFAPDRPMEEKQALIDMIVGMGPEVMALGMPHCRQAVAIARRLPVPAAVTAILQHLESRWDGQHPVHPAGPDLLPQTRLIEFAVVAELHRRAGGAVSMIECARARRGGQFDPEVVDRFLADPAQILAGLGPAQEWDSFLAAEPGAPRLTGRRGLRQASEALADFTDLKSPWFTGHSRRVAGLALRAATAAQDDEDACQAVFDAGLLHDIGKNAIPNGIWDKPGPLTRFEEAQALNCTLYTEQILRMTPVFDPVCEAACSVHERRDGSGSHRRMRLPDGGAAVLAAANLYDDLTNDKPTGPAHTPGDAAEILLREVHAGRLPHRETRIVLDNAGLASRATPVWPDGMTDREADVLRELARGRSNKDIARSLGISPKTVDNHLQNLYPKIGAETRTAAALYAMQNGLFSI</sequence>
<reference evidence="3 4" key="1">
    <citation type="submission" date="2019-10" db="EMBL/GenBank/DDBJ databases">
        <title>Cognatihalovulum marinum gen. nov. sp. nov., a new member of the family Rhodobacteraceae isolated from deep seawater of the Northwest Indian Ocean.</title>
        <authorList>
            <person name="Ruan C."/>
            <person name="Wang J."/>
            <person name="Zheng X."/>
            <person name="Song L."/>
            <person name="Zhu Y."/>
            <person name="Huang Y."/>
            <person name="Lu Z."/>
            <person name="Du W."/>
            <person name="Huang L."/>
            <person name="Dai X."/>
        </authorList>
    </citation>
    <scope>NUCLEOTIDE SEQUENCE [LARGE SCALE GENOMIC DNA]</scope>
    <source>
        <strain evidence="3 4">2CG4</strain>
    </source>
</reference>
<comment type="caution">
    <text evidence="3">The sequence shown here is derived from an EMBL/GenBank/DDBJ whole genome shotgun (WGS) entry which is preliminary data.</text>
</comment>
<dbReference type="InterPro" id="IPR003607">
    <property type="entry name" value="HD/PDEase_dom"/>
</dbReference>
<dbReference type="InterPro" id="IPR000792">
    <property type="entry name" value="Tscrpt_reg_LuxR_C"/>
</dbReference>
<organism evidence="3 4">
    <name type="scientific">Halovulum marinum</name>
    <dbReference type="NCBI Taxonomy" id="2662447"/>
    <lineage>
        <taxon>Bacteria</taxon>
        <taxon>Pseudomonadati</taxon>
        <taxon>Pseudomonadota</taxon>
        <taxon>Alphaproteobacteria</taxon>
        <taxon>Rhodobacterales</taxon>
        <taxon>Paracoccaceae</taxon>
        <taxon>Halovulum</taxon>
    </lineage>
</organism>
<evidence type="ECO:0008006" key="5">
    <source>
        <dbReference type="Google" id="ProtNLM"/>
    </source>
</evidence>
<evidence type="ECO:0000313" key="3">
    <source>
        <dbReference type="EMBL" id="MSU90748.1"/>
    </source>
</evidence>
<evidence type="ECO:0000259" key="2">
    <source>
        <dbReference type="PROSITE" id="PS51832"/>
    </source>
</evidence>
<proteinExistence type="predicted"/>
<dbReference type="SUPFAM" id="SSF46894">
    <property type="entry name" value="C-terminal effector domain of the bipartite response regulators"/>
    <property type="match status" value="1"/>
</dbReference>
<feature type="domain" description="HD-GYP" evidence="2">
    <location>
        <begin position="251"/>
        <end position="444"/>
    </location>
</feature>
<dbReference type="InterPro" id="IPR036388">
    <property type="entry name" value="WH-like_DNA-bd_sf"/>
</dbReference>
<dbReference type="PRINTS" id="PR00038">
    <property type="entry name" value="HTHLUXR"/>
</dbReference>
<dbReference type="Pfam" id="PF13487">
    <property type="entry name" value="HD_5"/>
    <property type="match status" value="1"/>
</dbReference>
<dbReference type="PANTHER" id="PTHR45228">
    <property type="entry name" value="CYCLIC DI-GMP PHOSPHODIESTERASE TM_0186-RELATED"/>
    <property type="match status" value="1"/>
</dbReference>
<dbReference type="InterPro" id="IPR052020">
    <property type="entry name" value="Cyclic_di-GMP/3'3'-cGAMP_PDE"/>
</dbReference>
<dbReference type="PROSITE" id="PS51832">
    <property type="entry name" value="HD_GYP"/>
    <property type="match status" value="1"/>
</dbReference>
<dbReference type="SMART" id="SM00421">
    <property type="entry name" value="HTH_LUXR"/>
    <property type="match status" value="1"/>
</dbReference>
<dbReference type="InterPro" id="IPR037522">
    <property type="entry name" value="HD_GYP_dom"/>
</dbReference>
<keyword evidence="4" id="KW-1185">Reference proteome</keyword>
<dbReference type="CDD" id="cd06170">
    <property type="entry name" value="LuxR_C_like"/>
    <property type="match status" value="1"/>
</dbReference>
<dbReference type="GO" id="GO:0008081">
    <property type="term" value="F:phosphoric diester hydrolase activity"/>
    <property type="evidence" value="ECO:0007669"/>
    <property type="project" value="UniProtKB-ARBA"/>
</dbReference>
<evidence type="ECO:0000313" key="4">
    <source>
        <dbReference type="Proteomes" id="UP000474957"/>
    </source>
</evidence>
<evidence type="ECO:0000259" key="1">
    <source>
        <dbReference type="PROSITE" id="PS50043"/>
    </source>
</evidence>
<dbReference type="Gene3D" id="1.10.3210.10">
    <property type="entry name" value="Hypothetical protein af1432"/>
    <property type="match status" value="2"/>
</dbReference>
<dbReference type="GO" id="GO:0006355">
    <property type="term" value="P:regulation of DNA-templated transcription"/>
    <property type="evidence" value="ECO:0007669"/>
    <property type="project" value="InterPro"/>
</dbReference>
<dbReference type="SUPFAM" id="SSF109604">
    <property type="entry name" value="HD-domain/PDEase-like"/>
    <property type="match status" value="1"/>
</dbReference>
<dbReference type="AlphaFoldDB" id="A0A6L5Z2I4"/>